<dbReference type="EMBL" id="JBHMFI010000002">
    <property type="protein sequence ID" value="MFB9074116.1"/>
    <property type="molecule type" value="Genomic_DNA"/>
</dbReference>
<proteinExistence type="predicted"/>
<keyword evidence="2" id="KW-1185">Reference proteome</keyword>
<sequence>MPNFRPRCSRYSLQAVNISRTLRESAVAFRARSSASTFWLRRLSAGGTNVPRAFSDLAMSRAARASPMV</sequence>
<accession>A0ABV5G589</accession>
<dbReference type="Proteomes" id="UP001589575">
    <property type="component" value="Unassembled WGS sequence"/>
</dbReference>
<gene>
    <name evidence="1" type="ORF">ACFFX0_24130</name>
</gene>
<reference evidence="1 2" key="1">
    <citation type="submission" date="2024-09" db="EMBL/GenBank/DDBJ databases">
        <authorList>
            <person name="Sun Q."/>
            <person name="Mori K."/>
        </authorList>
    </citation>
    <scope>NUCLEOTIDE SEQUENCE [LARGE SCALE GENOMIC DNA]</scope>
    <source>
        <strain evidence="1 2">CCM 7609</strain>
    </source>
</reference>
<organism evidence="1 2">
    <name type="scientific">Citricoccus parietis</name>
    <dbReference type="NCBI Taxonomy" id="592307"/>
    <lineage>
        <taxon>Bacteria</taxon>
        <taxon>Bacillati</taxon>
        <taxon>Actinomycetota</taxon>
        <taxon>Actinomycetes</taxon>
        <taxon>Micrococcales</taxon>
        <taxon>Micrococcaceae</taxon>
        <taxon>Citricoccus</taxon>
    </lineage>
</organism>
<evidence type="ECO:0000313" key="2">
    <source>
        <dbReference type="Proteomes" id="UP001589575"/>
    </source>
</evidence>
<comment type="caution">
    <text evidence="1">The sequence shown here is derived from an EMBL/GenBank/DDBJ whole genome shotgun (WGS) entry which is preliminary data.</text>
</comment>
<evidence type="ECO:0000313" key="1">
    <source>
        <dbReference type="EMBL" id="MFB9074116.1"/>
    </source>
</evidence>
<protein>
    <recommendedName>
        <fullName evidence="3">Integron gene cassette protein</fullName>
    </recommendedName>
</protein>
<name>A0ABV5G589_9MICC</name>
<evidence type="ECO:0008006" key="3">
    <source>
        <dbReference type="Google" id="ProtNLM"/>
    </source>
</evidence>